<name>A0A5E4SEP3_9BURK</name>
<feature type="domain" description="ABC transporter" evidence="7">
    <location>
        <begin position="16"/>
        <end position="257"/>
    </location>
</feature>
<dbReference type="Proteomes" id="UP000414233">
    <property type="component" value="Unassembled WGS sequence"/>
</dbReference>
<evidence type="ECO:0000256" key="5">
    <source>
        <dbReference type="ARBA" id="ARBA00022840"/>
    </source>
</evidence>
<evidence type="ECO:0000313" key="9">
    <source>
        <dbReference type="Proteomes" id="UP000414233"/>
    </source>
</evidence>
<keyword evidence="2" id="KW-1003">Cell membrane</keyword>
<dbReference type="InterPro" id="IPR003593">
    <property type="entry name" value="AAA+_ATPase"/>
</dbReference>
<protein>
    <submittedName>
        <fullName evidence="8">ABC transporter ATP-binding protein</fullName>
    </submittedName>
</protein>
<dbReference type="AlphaFoldDB" id="A0A5E4SEP3"/>
<keyword evidence="1" id="KW-0813">Transport</keyword>
<dbReference type="PROSITE" id="PS50893">
    <property type="entry name" value="ABC_TRANSPORTER_2"/>
    <property type="match status" value="1"/>
</dbReference>
<keyword evidence="3" id="KW-0997">Cell inner membrane</keyword>
<gene>
    <name evidence="8" type="ORF">PTE30175_00700</name>
</gene>
<dbReference type="PANTHER" id="PTHR45772:SF9">
    <property type="entry name" value="CONSERVED COMPONENT OF ABC TRANSPORTER FOR NATURAL AMINO ACIDS"/>
    <property type="match status" value="1"/>
</dbReference>
<dbReference type="InterPro" id="IPR051120">
    <property type="entry name" value="ABC_AA/LPS_Transport"/>
</dbReference>
<evidence type="ECO:0000259" key="7">
    <source>
        <dbReference type="PROSITE" id="PS50893"/>
    </source>
</evidence>
<dbReference type="Pfam" id="PF12399">
    <property type="entry name" value="BCA_ABC_TP_C"/>
    <property type="match status" value="1"/>
</dbReference>
<dbReference type="SMART" id="SM00382">
    <property type="entry name" value="AAA"/>
    <property type="match status" value="1"/>
</dbReference>
<feature type="region of interest" description="Disordered" evidence="6">
    <location>
        <begin position="259"/>
        <end position="282"/>
    </location>
</feature>
<dbReference type="SUPFAM" id="SSF52540">
    <property type="entry name" value="P-loop containing nucleoside triphosphate hydrolases"/>
    <property type="match status" value="1"/>
</dbReference>
<dbReference type="InterPro" id="IPR027417">
    <property type="entry name" value="P-loop_NTPase"/>
</dbReference>
<sequence length="282" mass="30129">MMNSGFMSAAGPVAALRVHGVHKRFGRTHVLQGVDLTLTAGERLAVIGPNGAGKSTLFDVISGRSRADAGSVFLHGRDITRRPPHAISRLGLTRSFQTAQLFPTVSVVDHLRCAVLWRLGHRYTPWRPMRALADVTQACDALLDQLALAHRRDTLAAHLSYAEQRMLEIGLCAGVGGDVMLLDEPTAGMSQSESVRVVELIRTLSVGRSLLLIEHDMGVVFRLADRIAVLARGAVIACDTPERVRAHQDVRAAYLGDYADNAPAGPPDATGAAPGDGGDHDA</sequence>
<reference evidence="8 9" key="1">
    <citation type="submission" date="2019-08" db="EMBL/GenBank/DDBJ databases">
        <authorList>
            <person name="Peeters C."/>
        </authorList>
    </citation>
    <scope>NUCLEOTIDE SEQUENCE [LARGE SCALE GENOMIC DNA]</scope>
    <source>
        <strain evidence="8 9">LMG 30175</strain>
    </source>
</reference>
<dbReference type="InterPro" id="IPR003439">
    <property type="entry name" value="ABC_transporter-like_ATP-bd"/>
</dbReference>
<keyword evidence="9" id="KW-1185">Reference proteome</keyword>
<dbReference type="PANTHER" id="PTHR45772">
    <property type="entry name" value="CONSERVED COMPONENT OF ABC TRANSPORTER FOR NATURAL AMINO ACIDS-RELATED"/>
    <property type="match status" value="1"/>
</dbReference>
<evidence type="ECO:0000313" key="8">
    <source>
        <dbReference type="EMBL" id="VVD73631.1"/>
    </source>
</evidence>
<dbReference type="InterPro" id="IPR032823">
    <property type="entry name" value="BCA_ABC_TP_C"/>
</dbReference>
<dbReference type="Pfam" id="PF00005">
    <property type="entry name" value="ABC_tran"/>
    <property type="match status" value="1"/>
</dbReference>
<keyword evidence="4" id="KW-0547">Nucleotide-binding</keyword>
<evidence type="ECO:0000256" key="3">
    <source>
        <dbReference type="ARBA" id="ARBA00022519"/>
    </source>
</evidence>
<evidence type="ECO:0000256" key="4">
    <source>
        <dbReference type="ARBA" id="ARBA00022741"/>
    </source>
</evidence>
<keyword evidence="3" id="KW-0472">Membrane</keyword>
<evidence type="ECO:0000256" key="1">
    <source>
        <dbReference type="ARBA" id="ARBA00022448"/>
    </source>
</evidence>
<dbReference type="GO" id="GO:0016887">
    <property type="term" value="F:ATP hydrolysis activity"/>
    <property type="evidence" value="ECO:0007669"/>
    <property type="project" value="InterPro"/>
</dbReference>
<keyword evidence="5 8" id="KW-0067">ATP-binding</keyword>
<dbReference type="CDD" id="cd03219">
    <property type="entry name" value="ABC_Mj1267_LivG_branched"/>
    <property type="match status" value="1"/>
</dbReference>
<dbReference type="Gene3D" id="3.40.50.300">
    <property type="entry name" value="P-loop containing nucleotide triphosphate hydrolases"/>
    <property type="match status" value="1"/>
</dbReference>
<feature type="compositionally biased region" description="Low complexity" evidence="6">
    <location>
        <begin position="259"/>
        <end position="273"/>
    </location>
</feature>
<dbReference type="GO" id="GO:0005524">
    <property type="term" value="F:ATP binding"/>
    <property type="evidence" value="ECO:0007669"/>
    <property type="project" value="UniProtKB-KW"/>
</dbReference>
<organism evidence="8 9">
    <name type="scientific">Pandoraea terrae</name>
    <dbReference type="NCBI Taxonomy" id="1537710"/>
    <lineage>
        <taxon>Bacteria</taxon>
        <taxon>Pseudomonadati</taxon>
        <taxon>Pseudomonadota</taxon>
        <taxon>Betaproteobacteria</taxon>
        <taxon>Burkholderiales</taxon>
        <taxon>Burkholderiaceae</taxon>
        <taxon>Pandoraea</taxon>
    </lineage>
</organism>
<accession>A0A5E4SEP3</accession>
<evidence type="ECO:0000256" key="2">
    <source>
        <dbReference type="ARBA" id="ARBA00022475"/>
    </source>
</evidence>
<dbReference type="GO" id="GO:0005886">
    <property type="term" value="C:plasma membrane"/>
    <property type="evidence" value="ECO:0007669"/>
    <property type="project" value="TreeGrafter"/>
</dbReference>
<dbReference type="EMBL" id="CABPRZ010000002">
    <property type="protein sequence ID" value="VVD73631.1"/>
    <property type="molecule type" value="Genomic_DNA"/>
</dbReference>
<proteinExistence type="predicted"/>
<evidence type="ECO:0000256" key="6">
    <source>
        <dbReference type="SAM" id="MobiDB-lite"/>
    </source>
</evidence>